<dbReference type="GO" id="GO:0006796">
    <property type="term" value="P:phosphate-containing compound metabolic process"/>
    <property type="evidence" value="ECO:0007669"/>
    <property type="project" value="InterPro"/>
</dbReference>
<dbReference type="GO" id="GO:0005737">
    <property type="term" value="C:cytoplasm"/>
    <property type="evidence" value="ECO:0007669"/>
    <property type="project" value="InterPro"/>
</dbReference>
<proteinExistence type="inferred from homology"/>
<dbReference type="PROSITE" id="PS00387">
    <property type="entry name" value="PPASE"/>
    <property type="match status" value="1"/>
</dbReference>
<dbReference type="GO" id="GO:0004427">
    <property type="term" value="F:inorganic diphosphate phosphatase activity"/>
    <property type="evidence" value="ECO:0007669"/>
    <property type="project" value="UniProtKB-EC"/>
</dbReference>
<comment type="cofactor">
    <cofactor evidence="1">
        <name>Mg(2+)</name>
        <dbReference type="ChEBI" id="CHEBI:18420"/>
    </cofactor>
</comment>
<evidence type="ECO:0000256" key="2">
    <source>
        <dbReference type="ARBA" id="ARBA00006220"/>
    </source>
</evidence>
<dbReference type="PANTHER" id="PTHR10286">
    <property type="entry name" value="INORGANIC PYROPHOSPHATASE"/>
    <property type="match status" value="1"/>
</dbReference>
<dbReference type="CDD" id="cd00412">
    <property type="entry name" value="pyrophosphatase"/>
    <property type="match status" value="1"/>
</dbReference>
<evidence type="ECO:0000256" key="3">
    <source>
        <dbReference type="ARBA" id="ARBA00012146"/>
    </source>
</evidence>
<evidence type="ECO:0000256" key="6">
    <source>
        <dbReference type="ARBA" id="ARBA00022842"/>
    </source>
</evidence>
<reference evidence="8" key="1">
    <citation type="submission" date="2017-01" db="EMBL/GenBank/DDBJ databases">
        <authorList>
            <person name="Wang Y."/>
            <person name="White M."/>
            <person name="Kvist S."/>
            <person name="Moncalvo J.-M."/>
        </authorList>
    </citation>
    <scope>NUCLEOTIDE SEQUENCE [LARGE SCALE GENOMIC DNA]</scope>
    <source>
        <strain evidence="8">COL-18-3</strain>
    </source>
</reference>
<sequence length="174" mass="19409">MVVEIPRWTNAKNEINKKEYGNPIVQDQKNGKPRFVHDIFPYKGYIWNYGALPQTYEDPETKDKFTGCIGDGDPVDVIEIGSKLGVLGEIKKVKILGTVCLIDGDETDWKIIAIDVNDPISNNVRSVGDLESVFPGLLSATKNWFTDYKIPDGKPKNSWGLEGQAKDVVTNHNS</sequence>
<dbReference type="GO" id="GO:0000287">
    <property type="term" value="F:magnesium ion binding"/>
    <property type="evidence" value="ECO:0007669"/>
    <property type="project" value="InterPro"/>
</dbReference>
<dbReference type="SUPFAM" id="SSF50324">
    <property type="entry name" value="Inorganic pyrophosphatase"/>
    <property type="match status" value="1"/>
</dbReference>
<keyword evidence="5" id="KW-0378">Hydrolase</keyword>
<keyword evidence="8" id="KW-1185">Reference proteome</keyword>
<protein>
    <recommendedName>
        <fullName evidence="3">inorganic diphosphatase</fullName>
        <ecNumber evidence="3">3.6.1.1</ecNumber>
    </recommendedName>
</protein>
<dbReference type="InterPro" id="IPR008162">
    <property type="entry name" value="Pyrophosphatase"/>
</dbReference>
<dbReference type="Gene3D" id="3.90.80.10">
    <property type="entry name" value="Inorganic pyrophosphatase"/>
    <property type="match status" value="1"/>
</dbReference>
<evidence type="ECO:0000313" key="7">
    <source>
        <dbReference type="EMBL" id="OMH86325.1"/>
    </source>
</evidence>
<name>A0A1R1PZG6_ZANCU</name>
<comment type="caution">
    <text evidence="7">The sequence shown here is derived from an EMBL/GenBank/DDBJ whole genome shotgun (WGS) entry which is preliminary data.</text>
</comment>
<dbReference type="EMBL" id="LSSK01000009">
    <property type="protein sequence ID" value="OMH86325.1"/>
    <property type="molecule type" value="Genomic_DNA"/>
</dbReference>
<dbReference type="InterPro" id="IPR036649">
    <property type="entry name" value="Pyrophosphatase_sf"/>
</dbReference>
<organism evidence="7 8">
    <name type="scientific">Zancudomyces culisetae</name>
    <name type="common">Gut fungus</name>
    <name type="synonym">Smittium culisetae</name>
    <dbReference type="NCBI Taxonomy" id="1213189"/>
    <lineage>
        <taxon>Eukaryota</taxon>
        <taxon>Fungi</taxon>
        <taxon>Fungi incertae sedis</taxon>
        <taxon>Zoopagomycota</taxon>
        <taxon>Kickxellomycotina</taxon>
        <taxon>Harpellomycetes</taxon>
        <taxon>Harpellales</taxon>
        <taxon>Legeriomycetaceae</taxon>
        <taxon>Zancudomyces</taxon>
    </lineage>
</organism>
<evidence type="ECO:0000256" key="1">
    <source>
        <dbReference type="ARBA" id="ARBA00001946"/>
    </source>
</evidence>
<dbReference type="Proteomes" id="UP000188320">
    <property type="component" value="Unassembled WGS sequence"/>
</dbReference>
<evidence type="ECO:0000256" key="5">
    <source>
        <dbReference type="ARBA" id="ARBA00022801"/>
    </source>
</evidence>
<comment type="similarity">
    <text evidence="2">Belongs to the PPase family.</text>
</comment>
<keyword evidence="4" id="KW-0479">Metal-binding</keyword>
<keyword evidence="6" id="KW-0460">Magnesium</keyword>
<dbReference type="AlphaFoldDB" id="A0A1R1PZG6"/>
<evidence type="ECO:0000313" key="8">
    <source>
        <dbReference type="Proteomes" id="UP000188320"/>
    </source>
</evidence>
<dbReference type="EC" id="3.6.1.1" evidence="3"/>
<evidence type="ECO:0000256" key="4">
    <source>
        <dbReference type="ARBA" id="ARBA00022723"/>
    </source>
</evidence>
<dbReference type="Pfam" id="PF00719">
    <property type="entry name" value="Pyrophosphatase"/>
    <property type="match status" value="1"/>
</dbReference>
<accession>A0A1R1PZG6</accession>
<dbReference type="OrthoDB" id="1608002at2759"/>
<gene>
    <name evidence="7" type="ORF">AX774_g217</name>
</gene>